<evidence type="ECO:0000259" key="1">
    <source>
        <dbReference type="Pfam" id="PF00109"/>
    </source>
</evidence>
<feature type="domain" description="Beta-ketoacyl synthase-like N-terminal" evidence="1">
    <location>
        <begin position="26"/>
        <end position="85"/>
    </location>
</feature>
<dbReference type="RefSeq" id="XP_025578995.1">
    <property type="nucleotide sequence ID" value="XM_025721197.1"/>
</dbReference>
<organism evidence="2 3">
    <name type="scientific">Aspergillus ibericus CBS 121593</name>
    <dbReference type="NCBI Taxonomy" id="1448316"/>
    <lineage>
        <taxon>Eukaryota</taxon>
        <taxon>Fungi</taxon>
        <taxon>Dikarya</taxon>
        <taxon>Ascomycota</taxon>
        <taxon>Pezizomycotina</taxon>
        <taxon>Eurotiomycetes</taxon>
        <taxon>Eurotiomycetidae</taxon>
        <taxon>Eurotiales</taxon>
        <taxon>Aspergillaceae</taxon>
        <taxon>Aspergillus</taxon>
        <taxon>Aspergillus subgen. Circumdati</taxon>
    </lineage>
</organism>
<dbReference type="InterPro" id="IPR014030">
    <property type="entry name" value="Ketoacyl_synth_N"/>
</dbReference>
<dbReference type="STRING" id="1448316.A0A395HCI5"/>
<dbReference type="PANTHER" id="PTHR43775">
    <property type="entry name" value="FATTY ACID SYNTHASE"/>
    <property type="match status" value="1"/>
</dbReference>
<dbReference type="VEuPathDB" id="FungiDB:BO80DRAFT_441533"/>
<dbReference type="PANTHER" id="PTHR43775:SF29">
    <property type="entry name" value="ASPERFURANONE POLYKETIDE SYNTHASE AFOG-RELATED"/>
    <property type="match status" value="1"/>
</dbReference>
<dbReference type="OrthoDB" id="329835at2759"/>
<dbReference type="GeneID" id="37226062"/>
<dbReference type="InterPro" id="IPR050091">
    <property type="entry name" value="PKS_NRPS_Biosynth_Enz"/>
</dbReference>
<protein>
    <submittedName>
        <fullName evidence="2">Ketoacyl-synt-domain-containing protein</fullName>
    </submittedName>
</protein>
<dbReference type="GO" id="GO:0004312">
    <property type="term" value="F:fatty acid synthase activity"/>
    <property type="evidence" value="ECO:0007669"/>
    <property type="project" value="TreeGrafter"/>
</dbReference>
<dbReference type="Gene3D" id="3.40.47.10">
    <property type="match status" value="1"/>
</dbReference>
<dbReference type="Pfam" id="PF00109">
    <property type="entry name" value="ketoacyl-synt"/>
    <property type="match status" value="1"/>
</dbReference>
<dbReference type="GO" id="GO:0006633">
    <property type="term" value="P:fatty acid biosynthetic process"/>
    <property type="evidence" value="ECO:0007669"/>
    <property type="project" value="TreeGrafter"/>
</dbReference>
<reference evidence="2 3" key="1">
    <citation type="submission" date="2018-02" db="EMBL/GenBank/DDBJ databases">
        <title>The genomes of Aspergillus section Nigri reveals drivers in fungal speciation.</title>
        <authorList>
            <consortium name="DOE Joint Genome Institute"/>
            <person name="Vesth T.C."/>
            <person name="Nybo J."/>
            <person name="Theobald S."/>
            <person name="Brandl J."/>
            <person name="Frisvad J.C."/>
            <person name="Nielsen K.F."/>
            <person name="Lyhne E.K."/>
            <person name="Kogle M.E."/>
            <person name="Kuo A."/>
            <person name="Riley R."/>
            <person name="Clum A."/>
            <person name="Nolan M."/>
            <person name="Lipzen A."/>
            <person name="Salamov A."/>
            <person name="Henrissat B."/>
            <person name="Wiebenga A."/>
            <person name="De vries R.P."/>
            <person name="Grigoriev I.V."/>
            <person name="Mortensen U.H."/>
            <person name="Andersen M.R."/>
            <person name="Baker S.E."/>
        </authorList>
    </citation>
    <scope>NUCLEOTIDE SEQUENCE [LARGE SCALE GENOMIC DNA]</scope>
    <source>
        <strain evidence="2 3">CBS 121593</strain>
    </source>
</reference>
<accession>A0A395HCI5</accession>
<name>A0A395HCI5_9EURO</name>
<sequence length="100" mass="10865">MDLSSAPMGNSPQSALSLSATPIALEPVAVVGIALKFPGDADTPEAFWKLLLDGRCTVTDVPPDRWNVNTFYHPDPDRHDSSHQDIMTLKQSLTVATGYR</sequence>
<dbReference type="InterPro" id="IPR016039">
    <property type="entry name" value="Thiolase-like"/>
</dbReference>
<gene>
    <name evidence="2" type="ORF">BO80DRAFT_441533</name>
</gene>
<evidence type="ECO:0000313" key="2">
    <source>
        <dbReference type="EMBL" id="RAL04668.1"/>
    </source>
</evidence>
<evidence type="ECO:0000313" key="3">
    <source>
        <dbReference type="Proteomes" id="UP000249402"/>
    </source>
</evidence>
<dbReference type="AlphaFoldDB" id="A0A395HCI5"/>
<dbReference type="EMBL" id="KZ824423">
    <property type="protein sequence ID" value="RAL04668.1"/>
    <property type="molecule type" value="Genomic_DNA"/>
</dbReference>
<dbReference type="SUPFAM" id="SSF53901">
    <property type="entry name" value="Thiolase-like"/>
    <property type="match status" value="1"/>
</dbReference>
<proteinExistence type="predicted"/>
<dbReference type="GO" id="GO:0044550">
    <property type="term" value="P:secondary metabolite biosynthetic process"/>
    <property type="evidence" value="ECO:0007669"/>
    <property type="project" value="TreeGrafter"/>
</dbReference>
<keyword evidence="3" id="KW-1185">Reference proteome</keyword>
<dbReference type="Proteomes" id="UP000249402">
    <property type="component" value="Unassembled WGS sequence"/>
</dbReference>